<dbReference type="InterPro" id="IPR006311">
    <property type="entry name" value="TAT_signal"/>
</dbReference>
<organism evidence="3 4">
    <name type="scientific">Streptomyces johnsoniae</name>
    <dbReference type="NCBI Taxonomy" id="3075532"/>
    <lineage>
        <taxon>Bacteria</taxon>
        <taxon>Bacillati</taxon>
        <taxon>Actinomycetota</taxon>
        <taxon>Actinomycetes</taxon>
        <taxon>Kitasatosporales</taxon>
        <taxon>Streptomycetaceae</taxon>
        <taxon>Streptomyces</taxon>
    </lineage>
</organism>
<dbReference type="PROSITE" id="PS51257">
    <property type="entry name" value="PROKAR_LIPOPROTEIN"/>
    <property type="match status" value="1"/>
</dbReference>
<name>A0ABU2SCA5_9ACTN</name>
<dbReference type="PANTHER" id="PTHR36933:SF1">
    <property type="entry name" value="SLL0788 PROTEIN"/>
    <property type="match status" value="1"/>
</dbReference>
<comment type="caution">
    <text evidence="3">The sequence shown here is derived from an EMBL/GenBank/DDBJ whole genome shotgun (WGS) entry which is preliminary data.</text>
</comment>
<accession>A0ABU2SCA5</accession>
<keyword evidence="4" id="KW-1185">Reference proteome</keyword>
<evidence type="ECO:0000259" key="2">
    <source>
        <dbReference type="Pfam" id="PF03713"/>
    </source>
</evidence>
<dbReference type="InterPro" id="IPR005183">
    <property type="entry name" value="DUF305_CopM-like"/>
</dbReference>
<dbReference type="Pfam" id="PF03713">
    <property type="entry name" value="DUF305"/>
    <property type="match status" value="1"/>
</dbReference>
<protein>
    <submittedName>
        <fullName evidence="3">DUF305 domain-containing protein</fullName>
    </submittedName>
</protein>
<dbReference type="Gene3D" id="1.20.1260.10">
    <property type="match status" value="1"/>
</dbReference>
<evidence type="ECO:0000313" key="3">
    <source>
        <dbReference type="EMBL" id="MDT0446296.1"/>
    </source>
</evidence>
<dbReference type="Proteomes" id="UP001183615">
    <property type="component" value="Unassembled WGS sequence"/>
</dbReference>
<dbReference type="PROSITE" id="PS51318">
    <property type="entry name" value="TAT"/>
    <property type="match status" value="1"/>
</dbReference>
<reference evidence="4" key="1">
    <citation type="submission" date="2023-07" db="EMBL/GenBank/DDBJ databases">
        <title>30 novel species of actinomycetes from the DSMZ collection.</title>
        <authorList>
            <person name="Nouioui I."/>
        </authorList>
    </citation>
    <scope>NUCLEOTIDE SEQUENCE [LARGE SCALE GENOMIC DNA]</scope>
    <source>
        <strain evidence="4">DSM 41886</strain>
    </source>
</reference>
<dbReference type="RefSeq" id="WP_311620453.1">
    <property type="nucleotide sequence ID" value="NZ_JAVREV010000018.1"/>
</dbReference>
<sequence>MTDRRRFRHTALAAALVLAVAAGCTDDPAPADEAGDAPQVIAPGRPGEEAGTLSPEEAREAGGEGTEPTASDFAFMRMMVEHHEQAVEMTGLAEQHAEDGRVRRLSERIAAAQGPEIEAMNAWLTRNAGHEADAGHGGHDPTAMPGMASAEELAELTAARGEAFDELFLDLMVRHHEGGVSMAADALAGAGDVTVEQLANDIVATQTVEIERLEELR</sequence>
<feature type="region of interest" description="Disordered" evidence="1">
    <location>
        <begin position="29"/>
        <end position="69"/>
    </location>
</feature>
<gene>
    <name evidence="3" type="ORF">RM779_27415</name>
</gene>
<dbReference type="EMBL" id="JAVREV010000018">
    <property type="protein sequence ID" value="MDT0446296.1"/>
    <property type="molecule type" value="Genomic_DNA"/>
</dbReference>
<feature type="domain" description="DUF305" evidence="2">
    <location>
        <begin position="72"/>
        <end position="216"/>
    </location>
</feature>
<evidence type="ECO:0000313" key="4">
    <source>
        <dbReference type="Proteomes" id="UP001183615"/>
    </source>
</evidence>
<dbReference type="InterPro" id="IPR012347">
    <property type="entry name" value="Ferritin-like"/>
</dbReference>
<proteinExistence type="predicted"/>
<evidence type="ECO:0000256" key="1">
    <source>
        <dbReference type="SAM" id="MobiDB-lite"/>
    </source>
</evidence>
<dbReference type="PANTHER" id="PTHR36933">
    <property type="entry name" value="SLL0788 PROTEIN"/>
    <property type="match status" value="1"/>
</dbReference>